<dbReference type="Pfam" id="PF07992">
    <property type="entry name" value="Pyr_redox_2"/>
    <property type="match status" value="1"/>
</dbReference>
<protein>
    <submittedName>
        <fullName evidence="7">NAD(P)/FAD-dependent oxidoreductase</fullName>
    </submittedName>
</protein>
<accession>A0A9J6RFZ5</accession>
<keyword evidence="8" id="KW-1185">Reference proteome</keyword>
<dbReference type="InterPro" id="IPR036188">
    <property type="entry name" value="FAD/NAD-bd_sf"/>
</dbReference>
<dbReference type="Gene3D" id="3.50.50.100">
    <property type="match status" value="1"/>
</dbReference>
<evidence type="ECO:0000313" key="7">
    <source>
        <dbReference type="EMBL" id="MCZ0704259.1"/>
    </source>
</evidence>
<evidence type="ECO:0000256" key="3">
    <source>
        <dbReference type="ARBA" id="ARBA00022630"/>
    </source>
</evidence>
<name>A0A9J6RFZ5_9BACI</name>
<organism evidence="7 8">
    <name type="scientific">Natronobacillus azotifigens</name>
    <dbReference type="NCBI Taxonomy" id="472978"/>
    <lineage>
        <taxon>Bacteria</taxon>
        <taxon>Bacillati</taxon>
        <taxon>Bacillota</taxon>
        <taxon>Bacilli</taxon>
        <taxon>Bacillales</taxon>
        <taxon>Bacillaceae</taxon>
        <taxon>Natronobacillus</taxon>
    </lineage>
</organism>
<evidence type="ECO:0000256" key="4">
    <source>
        <dbReference type="ARBA" id="ARBA00022827"/>
    </source>
</evidence>
<dbReference type="GO" id="GO:0019646">
    <property type="term" value="P:aerobic electron transport chain"/>
    <property type="evidence" value="ECO:0007669"/>
    <property type="project" value="TreeGrafter"/>
</dbReference>
<keyword evidence="5" id="KW-0560">Oxidoreductase</keyword>
<keyword evidence="4" id="KW-0274">FAD</keyword>
<dbReference type="GO" id="GO:0003955">
    <property type="term" value="F:NAD(P)H dehydrogenase (quinone) activity"/>
    <property type="evidence" value="ECO:0007669"/>
    <property type="project" value="TreeGrafter"/>
</dbReference>
<dbReference type="EMBL" id="JAPRAT010000031">
    <property type="protein sequence ID" value="MCZ0704259.1"/>
    <property type="molecule type" value="Genomic_DNA"/>
</dbReference>
<keyword evidence="3" id="KW-0285">Flavoprotein</keyword>
<dbReference type="AlphaFoldDB" id="A0A9J6RFZ5"/>
<dbReference type="PANTHER" id="PTHR42913">
    <property type="entry name" value="APOPTOSIS-INDUCING FACTOR 1"/>
    <property type="match status" value="1"/>
</dbReference>
<proteinExistence type="inferred from homology"/>
<dbReference type="PANTHER" id="PTHR42913:SF3">
    <property type="entry name" value="64 KDA MITOCHONDRIAL NADH DEHYDROGENASE (EUROFUNG)"/>
    <property type="match status" value="1"/>
</dbReference>
<gene>
    <name evidence="7" type="ORF">OWO01_13690</name>
</gene>
<evidence type="ECO:0000256" key="2">
    <source>
        <dbReference type="ARBA" id="ARBA00005272"/>
    </source>
</evidence>
<dbReference type="RefSeq" id="WP_268781028.1">
    <property type="nucleotide sequence ID" value="NZ_JAPRAT010000031.1"/>
</dbReference>
<dbReference type="Proteomes" id="UP001084197">
    <property type="component" value="Unassembled WGS sequence"/>
</dbReference>
<dbReference type="InterPro" id="IPR051169">
    <property type="entry name" value="NADH-Q_oxidoreductase"/>
</dbReference>
<evidence type="ECO:0000259" key="6">
    <source>
        <dbReference type="Pfam" id="PF07992"/>
    </source>
</evidence>
<sequence>MRKPKIVILGAGYAGITTTVRLQKKLHPKDAEIILVNKHDYHYQTTWLHKNAVGKLNNEQTKFSLHQLIDQKKVQFIKDTVQSIDVKEKKVYGKDQIFTYDYLVVALGSEIDTYQIPGLKEHAFSINTLVSATRLSAHLETEFLQFSQTNQETFPIVVGGGGFTGVELLGELTERLSSLCEKYQIDPKKIKLQCVESESTVLPEFDLELGEYAMQKLEARGVEFRLGITIKSVATDQIKIEQAGLIEDIPARIFIWTAGVRGNRIIEESDLPTNESKVEVDAHLTAPGYPNVFVIGDVASVRDSEGKPYLPNANIAMQKAIICARNIVALLKGKQEMQDFTFRNFGTIASLGKRDAIGVVFRNKKIFGWTASCLKTLVNYFVLYEIGGLKLLFTKR</sequence>
<feature type="domain" description="FAD/NAD(P)-binding" evidence="6">
    <location>
        <begin position="5"/>
        <end position="319"/>
    </location>
</feature>
<comment type="caution">
    <text evidence="7">The sequence shown here is derived from an EMBL/GenBank/DDBJ whole genome shotgun (WGS) entry which is preliminary data.</text>
</comment>
<reference evidence="7" key="1">
    <citation type="submission" date="2022-11" db="EMBL/GenBank/DDBJ databases">
        <title>WGS of Natronobacillus azotifigens 24KS-1, an anaerobic diazotrophic haloalkaliphile from soda-rich habitats.</title>
        <authorList>
            <person name="Sorokin D.Y."/>
            <person name="Merkel A.Y."/>
        </authorList>
    </citation>
    <scope>NUCLEOTIDE SEQUENCE</scope>
    <source>
        <strain evidence="7">24KS-1</strain>
    </source>
</reference>
<dbReference type="PRINTS" id="PR00368">
    <property type="entry name" value="FADPNR"/>
</dbReference>
<evidence type="ECO:0000256" key="5">
    <source>
        <dbReference type="ARBA" id="ARBA00023002"/>
    </source>
</evidence>
<evidence type="ECO:0000256" key="1">
    <source>
        <dbReference type="ARBA" id="ARBA00001974"/>
    </source>
</evidence>
<evidence type="ECO:0000313" key="8">
    <source>
        <dbReference type="Proteomes" id="UP001084197"/>
    </source>
</evidence>
<dbReference type="SUPFAM" id="SSF51905">
    <property type="entry name" value="FAD/NAD(P)-binding domain"/>
    <property type="match status" value="2"/>
</dbReference>
<comment type="cofactor">
    <cofactor evidence="1">
        <name>FAD</name>
        <dbReference type="ChEBI" id="CHEBI:57692"/>
    </cofactor>
</comment>
<comment type="similarity">
    <text evidence="2">Belongs to the NADH dehydrogenase family.</text>
</comment>
<dbReference type="InterPro" id="IPR023753">
    <property type="entry name" value="FAD/NAD-binding_dom"/>
</dbReference>